<dbReference type="SUPFAM" id="SSF51735">
    <property type="entry name" value="NAD(P)-binding Rossmann-fold domains"/>
    <property type="match status" value="2"/>
</dbReference>
<dbReference type="Gene3D" id="1.10.1200.10">
    <property type="entry name" value="ACP-like"/>
    <property type="match status" value="1"/>
</dbReference>
<organism evidence="6 7">
    <name type="scientific">Streptomonospora algeriensis</name>
    <dbReference type="NCBI Taxonomy" id="995084"/>
    <lineage>
        <taxon>Bacteria</taxon>
        <taxon>Bacillati</taxon>
        <taxon>Actinomycetota</taxon>
        <taxon>Actinomycetes</taxon>
        <taxon>Streptosporangiales</taxon>
        <taxon>Nocardiopsidaceae</taxon>
        <taxon>Streptomonospora</taxon>
    </lineage>
</organism>
<dbReference type="SMART" id="SM00822">
    <property type="entry name" value="PKS_KR"/>
    <property type="match status" value="1"/>
</dbReference>
<sequence>MGTPASPVDVEPAPEEAPALAFLFPGQGAEVAYSPQELCDRFPVFGDEIRLFAEAHGIAERQLLDGVSGTDPRMREFAYQPSLAAVQVALARLLEHLGAGAATLCGSSVGEYAAAHLAGLFGRQELMTVLAARDRLMRATPEGRMVAVSCSAEKAGDLLVSGVELASDNAAERVLLSAPIALVDKQLTALQDRGVDARVLPGRIAPHSALMEEAGAELREVLASARFGSLQRPVVSTLTGAWLRLGEAETPDYWVRHLCRPVRFRQALETLREAGYADFVEASPGDSLTKLVRMSIADGHAVTVGTGDDGSSLAGLLRGLGDLWTRGAPVRWDAANDTEHERFAILPAYPFQRRRLWNHTPAGHTLEPSRPGRQPHRVLDTPAWRPDSAALSSGRGALPAHVLIRHADGDSLAAALAERLARAGVDARLLSDASPESSALSPGDPAPVLVDLTLAAPVPAADAPVDRSGLETWLERGLMRPLRGLRENTPSGVVVVTRGLWPVLPGESGEARSTAVVGLARCAPHEWPGLTVSMVDLEPRSSESAEAEADVIAAELADPKERDLALRRGTRYRLFYESAVEERPCPLRAGGTYLLLGGTGRLGPVVAEAISSQVPATIVIAGRDPGRAPGRDGLSLLDTARERGCTVIHQQLDAADPAAMEQLLDRLTTDHGRVDGVFHLAANTAVEDFPLLADLDTASAAALTEAKVVSAAALRDVLRERDYDFVVLFSSISTIIGGLRFGAYVSSNAYLDGLAAEMSERSGRRWISAVWDGWNGDGSADTGGLGSSDGADMLIRALRADRAIVVPAVRNVESRRALVREELAEVAEAASLGVETVGNRNAEAVLSTVREVTGHEHADLRQSFAGLGIDSLQMMQIAARLRPLMGESVSLGSLLAAGSVADIVHLADEADQAAVVETAEVAEGALSSMQQRLWYLHQLDPASIDYNVPFGWVLPDGSTAEQARAAVQEILVRHEVLRSAYRPDAEQIPQRVVLGVQDVPVEVRELDPDDPADSFADVARARVETPFDLESSSTRVLIAHGRGVPVHVLFVCHHVSVDAWSVKIIQEELESLLLGTPLAGPSARGGYRDFVQWEHDVRAAPGYADHLEHWKRRLADVRPTVPPADAEIAENAPRQVAVATRLLPTTVLEGLRRATREAGATLYTAGLAGLALALSRWCGESEIVVGTNRANRARAEFEGVVGMFVDPIVLRLEPGGEEPDAALGSVLHRIQAVFAESLEHAEVPYMDLVHHVGRGSGEEHNPLFSVIVTMFDTESRGGTLQPIDVPLPTTPKFPLAVEFLPRGDGLLLHVLYAADRYLPSSVERLLARVARFLELLAEQGPQASVKELSTRRGPAAPGRFVWRS</sequence>
<dbReference type="InterPro" id="IPR013968">
    <property type="entry name" value="PKS_KR"/>
</dbReference>
<name>A0ABW3BA57_9ACTN</name>
<dbReference type="Gene3D" id="3.40.366.10">
    <property type="entry name" value="Malonyl-Coenzyme A Acyl Carrier Protein, domain 2"/>
    <property type="match status" value="1"/>
</dbReference>
<feature type="domain" description="Carrier" evidence="5">
    <location>
        <begin position="836"/>
        <end position="911"/>
    </location>
</feature>
<dbReference type="Gene3D" id="3.30.559.10">
    <property type="entry name" value="Chloramphenicol acetyltransferase-like domain"/>
    <property type="match status" value="1"/>
</dbReference>
<dbReference type="SMART" id="SM00827">
    <property type="entry name" value="PKS_AT"/>
    <property type="match status" value="1"/>
</dbReference>
<keyword evidence="3" id="KW-0597">Phosphoprotein</keyword>
<dbReference type="Gene3D" id="3.40.50.720">
    <property type="entry name" value="NAD(P)-binding Rossmann-like Domain"/>
    <property type="match status" value="1"/>
</dbReference>
<dbReference type="SUPFAM" id="SSF52777">
    <property type="entry name" value="CoA-dependent acyltransferases"/>
    <property type="match status" value="2"/>
</dbReference>
<dbReference type="InterPro" id="IPR006162">
    <property type="entry name" value="Ppantetheine_attach_site"/>
</dbReference>
<dbReference type="InterPro" id="IPR001242">
    <property type="entry name" value="Condensation_dom"/>
</dbReference>
<dbReference type="InterPro" id="IPR050091">
    <property type="entry name" value="PKS_NRPS_Biosynth_Enz"/>
</dbReference>
<evidence type="ECO:0000313" key="7">
    <source>
        <dbReference type="Proteomes" id="UP001596956"/>
    </source>
</evidence>
<dbReference type="InterPro" id="IPR016035">
    <property type="entry name" value="Acyl_Trfase/lysoPLipase"/>
</dbReference>
<dbReference type="InterPro" id="IPR023213">
    <property type="entry name" value="CAT-like_dom_sf"/>
</dbReference>
<dbReference type="PROSITE" id="PS50075">
    <property type="entry name" value="CARRIER"/>
    <property type="match status" value="1"/>
</dbReference>
<dbReference type="PANTHER" id="PTHR43775">
    <property type="entry name" value="FATTY ACID SYNTHASE"/>
    <property type="match status" value="1"/>
</dbReference>
<evidence type="ECO:0000259" key="5">
    <source>
        <dbReference type="PROSITE" id="PS50075"/>
    </source>
</evidence>
<dbReference type="PROSITE" id="PS00012">
    <property type="entry name" value="PHOSPHOPANTETHEINE"/>
    <property type="match status" value="1"/>
</dbReference>
<dbReference type="Pfam" id="PF00698">
    <property type="entry name" value="Acyl_transf_1"/>
    <property type="match status" value="1"/>
</dbReference>
<dbReference type="InterPro" id="IPR009081">
    <property type="entry name" value="PP-bd_ACP"/>
</dbReference>
<evidence type="ECO:0000256" key="1">
    <source>
        <dbReference type="ARBA" id="ARBA00001957"/>
    </source>
</evidence>
<dbReference type="EMBL" id="JBHTHR010000018">
    <property type="protein sequence ID" value="MFD0800043.1"/>
    <property type="molecule type" value="Genomic_DNA"/>
</dbReference>
<dbReference type="InterPro" id="IPR014043">
    <property type="entry name" value="Acyl_transferase_dom"/>
</dbReference>
<dbReference type="Gene3D" id="3.30.559.30">
    <property type="entry name" value="Nonribosomal peptide synthetase, condensation domain"/>
    <property type="match status" value="1"/>
</dbReference>
<reference evidence="7" key="1">
    <citation type="journal article" date="2019" name="Int. J. Syst. Evol. Microbiol.">
        <title>The Global Catalogue of Microorganisms (GCM) 10K type strain sequencing project: providing services to taxonomists for standard genome sequencing and annotation.</title>
        <authorList>
            <consortium name="The Broad Institute Genomics Platform"/>
            <consortium name="The Broad Institute Genome Sequencing Center for Infectious Disease"/>
            <person name="Wu L."/>
            <person name="Ma J."/>
        </authorList>
    </citation>
    <scope>NUCLEOTIDE SEQUENCE [LARGE SCALE GENOMIC DNA]</scope>
    <source>
        <strain evidence="7">CCUG 63369</strain>
    </source>
</reference>
<dbReference type="Pfam" id="PF08659">
    <property type="entry name" value="KR"/>
    <property type="match status" value="1"/>
</dbReference>
<keyword evidence="2" id="KW-0596">Phosphopantetheine</keyword>
<gene>
    <name evidence="6" type="ORF">ACFQZU_01750</name>
</gene>
<dbReference type="InterPro" id="IPR036291">
    <property type="entry name" value="NAD(P)-bd_dom_sf"/>
</dbReference>
<evidence type="ECO:0000256" key="3">
    <source>
        <dbReference type="ARBA" id="ARBA00022553"/>
    </source>
</evidence>
<dbReference type="SUPFAM" id="SSF47336">
    <property type="entry name" value="ACP-like"/>
    <property type="match status" value="1"/>
</dbReference>
<comment type="caution">
    <text evidence="6">The sequence shown here is derived from an EMBL/GenBank/DDBJ whole genome shotgun (WGS) entry which is preliminary data.</text>
</comment>
<dbReference type="Pfam" id="PF00668">
    <property type="entry name" value="Condensation"/>
    <property type="match status" value="1"/>
</dbReference>
<proteinExistence type="predicted"/>
<comment type="cofactor">
    <cofactor evidence="1">
        <name>pantetheine 4'-phosphate</name>
        <dbReference type="ChEBI" id="CHEBI:47942"/>
    </cofactor>
</comment>
<dbReference type="SUPFAM" id="SSF52151">
    <property type="entry name" value="FabD/lysophospholipase-like"/>
    <property type="match status" value="1"/>
</dbReference>
<evidence type="ECO:0000256" key="2">
    <source>
        <dbReference type="ARBA" id="ARBA00022450"/>
    </source>
</evidence>
<dbReference type="Gene3D" id="3.30.70.3290">
    <property type="match status" value="1"/>
</dbReference>
<dbReference type="Proteomes" id="UP001596956">
    <property type="component" value="Unassembled WGS sequence"/>
</dbReference>
<protein>
    <submittedName>
        <fullName evidence="6">Condensation domain-containing protein</fullName>
    </submittedName>
</protein>
<accession>A0ABW3BA57</accession>
<keyword evidence="7" id="KW-1185">Reference proteome</keyword>
<dbReference type="PANTHER" id="PTHR43775:SF37">
    <property type="entry name" value="SI:DKEY-61P9.11"/>
    <property type="match status" value="1"/>
</dbReference>
<dbReference type="Pfam" id="PF00550">
    <property type="entry name" value="PP-binding"/>
    <property type="match status" value="1"/>
</dbReference>
<evidence type="ECO:0000313" key="6">
    <source>
        <dbReference type="EMBL" id="MFD0800043.1"/>
    </source>
</evidence>
<dbReference type="InterPro" id="IPR036736">
    <property type="entry name" value="ACP-like_sf"/>
</dbReference>
<dbReference type="InterPro" id="IPR001227">
    <property type="entry name" value="Ac_transferase_dom_sf"/>
</dbReference>
<dbReference type="InterPro" id="IPR057326">
    <property type="entry name" value="KR_dom"/>
</dbReference>
<keyword evidence="4" id="KW-0808">Transferase</keyword>
<evidence type="ECO:0000256" key="4">
    <source>
        <dbReference type="ARBA" id="ARBA00022679"/>
    </source>
</evidence>